<dbReference type="Pfam" id="PF00497">
    <property type="entry name" value="SBP_bac_3"/>
    <property type="match status" value="1"/>
</dbReference>
<dbReference type="PANTHER" id="PTHR35936:SF19">
    <property type="entry name" value="AMINO-ACID-BINDING PROTEIN YXEM-RELATED"/>
    <property type="match status" value="1"/>
</dbReference>
<gene>
    <name evidence="5" type="ORF">FYJ60_08525</name>
</gene>
<proteinExistence type="predicted"/>
<comment type="caution">
    <text evidence="5">The sequence shown here is derived from an EMBL/GenBank/DDBJ whole genome shotgun (WGS) entry which is preliminary data.</text>
</comment>
<keyword evidence="6" id="KW-1185">Reference proteome</keyword>
<sequence length="349" mass="37195">MKMRKRIITAEKVISLAAVLSITAGLAGCGASSGTSDSGSEAASSSASAINSVSQSVSGDQSSSGAGASASTENVSGSSSDGEKTTIVCSTAGTVRPFTYTNDDGELVGYDVDLLKAIFEKLPQYDLQFKTAEFTALTAGLDSGIYQISACNWSYTEEREEKYTFTEPTFQNQFVIAVPEDNDTIKSWDDLAGKTTEVSPGLQYAVALEKWNEANPDKAVKLNYSQSDLTTMLSNVESGKYDFQLIDRTTLNAYLSDYGLKLKAVELPQDEADNISSNPYAYYLLPKTEEGEALAKEINQAFEEIVADGTALKISEQYLNGDYLPKEVEEKAGTGSAESVSGSSAVSSS</sequence>
<dbReference type="Gene3D" id="3.40.190.10">
    <property type="entry name" value="Periplasmic binding protein-like II"/>
    <property type="match status" value="2"/>
</dbReference>
<evidence type="ECO:0000259" key="4">
    <source>
        <dbReference type="SMART" id="SM00062"/>
    </source>
</evidence>
<protein>
    <submittedName>
        <fullName evidence="5">Transporter substrate-binding domain-containing protein</fullName>
    </submittedName>
</protein>
<organism evidence="5 6">
    <name type="scientific">Bilifractor porci</name>
    <dbReference type="NCBI Taxonomy" id="2606636"/>
    <lineage>
        <taxon>Bacteria</taxon>
        <taxon>Bacillati</taxon>
        <taxon>Bacillota</taxon>
        <taxon>Clostridia</taxon>
        <taxon>Lachnospirales</taxon>
        <taxon>Lachnospiraceae</taxon>
        <taxon>Bilifractor</taxon>
    </lineage>
</organism>
<feature type="region of interest" description="Disordered" evidence="2">
    <location>
        <begin position="330"/>
        <end position="349"/>
    </location>
</feature>
<dbReference type="PROSITE" id="PS51257">
    <property type="entry name" value="PROKAR_LIPOPROTEIN"/>
    <property type="match status" value="1"/>
</dbReference>
<dbReference type="SMART" id="SM00062">
    <property type="entry name" value="PBPb"/>
    <property type="match status" value="1"/>
</dbReference>
<feature type="chain" id="PRO_5039578453" evidence="3">
    <location>
        <begin position="28"/>
        <end position="349"/>
    </location>
</feature>
<feature type="domain" description="Solute-binding protein family 3/N-terminal" evidence="4">
    <location>
        <begin position="86"/>
        <end position="322"/>
    </location>
</feature>
<evidence type="ECO:0000256" key="1">
    <source>
        <dbReference type="ARBA" id="ARBA00022729"/>
    </source>
</evidence>
<feature type="compositionally biased region" description="Low complexity" evidence="2">
    <location>
        <begin position="335"/>
        <end position="349"/>
    </location>
</feature>
<feature type="signal peptide" evidence="3">
    <location>
        <begin position="1"/>
        <end position="27"/>
    </location>
</feature>
<reference evidence="5 6" key="1">
    <citation type="submission" date="2019-08" db="EMBL/GenBank/DDBJ databases">
        <title>In-depth cultivation of the pig gut microbiome towards novel bacterial diversity and tailored functional studies.</title>
        <authorList>
            <person name="Wylensek D."/>
            <person name="Hitch T.C.A."/>
            <person name="Clavel T."/>
        </authorList>
    </citation>
    <scope>NUCLEOTIDE SEQUENCE [LARGE SCALE GENOMIC DNA]</scope>
    <source>
        <strain evidence="5 6">Oil+RF-744-WCA-WT-13</strain>
    </source>
</reference>
<name>A0A7X2TPU5_9FIRM</name>
<accession>A0A7X2TPU5</accession>
<dbReference type="PANTHER" id="PTHR35936">
    <property type="entry name" value="MEMBRANE-BOUND LYTIC MUREIN TRANSGLYCOSYLASE F"/>
    <property type="match status" value="1"/>
</dbReference>
<keyword evidence="1 3" id="KW-0732">Signal</keyword>
<dbReference type="SUPFAM" id="SSF53850">
    <property type="entry name" value="Periplasmic binding protein-like II"/>
    <property type="match status" value="1"/>
</dbReference>
<evidence type="ECO:0000256" key="2">
    <source>
        <dbReference type="SAM" id="MobiDB-lite"/>
    </source>
</evidence>
<dbReference type="InterPro" id="IPR001638">
    <property type="entry name" value="Solute-binding_3/MltF_N"/>
</dbReference>
<dbReference type="Proteomes" id="UP000466864">
    <property type="component" value="Unassembled WGS sequence"/>
</dbReference>
<evidence type="ECO:0000256" key="3">
    <source>
        <dbReference type="SAM" id="SignalP"/>
    </source>
</evidence>
<evidence type="ECO:0000313" key="6">
    <source>
        <dbReference type="Proteomes" id="UP000466864"/>
    </source>
</evidence>
<feature type="compositionally biased region" description="Low complexity" evidence="2">
    <location>
        <begin position="55"/>
        <end position="71"/>
    </location>
</feature>
<evidence type="ECO:0000313" key="5">
    <source>
        <dbReference type="EMBL" id="MST82358.1"/>
    </source>
</evidence>
<dbReference type="EMBL" id="VUMV01000005">
    <property type="protein sequence ID" value="MST82358.1"/>
    <property type="molecule type" value="Genomic_DNA"/>
</dbReference>
<dbReference type="AlphaFoldDB" id="A0A7X2TPU5"/>
<feature type="region of interest" description="Disordered" evidence="2">
    <location>
        <begin position="55"/>
        <end position="84"/>
    </location>
</feature>